<organism evidence="10 11">
    <name type="scientific">Ustilaginoidea virens</name>
    <name type="common">Rice false smut fungus</name>
    <name type="synonym">Villosiclava virens</name>
    <dbReference type="NCBI Taxonomy" id="1159556"/>
    <lineage>
        <taxon>Eukaryota</taxon>
        <taxon>Fungi</taxon>
        <taxon>Dikarya</taxon>
        <taxon>Ascomycota</taxon>
        <taxon>Pezizomycotina</taxon>
        <taxon>Sordariomycetes</taxon>
        <taxon>Hypocreomycetidae</taxon>
        <taxon>Hypocreales</taxon>
        <taxon>Clavicipitaceae</taxon>
        <taxon>Ustilaginoidea</taxon>
    </lineage>
</organism>
<comment type="pathway">
    <text evidence="1">Amino-acid degradation; L-valine degradation.</text>
</comment>
<dbReference type="InterPro" id="IPR002204">
    <property type="entry name" value="3-OH-isobutyrate_DH-rel_CS"/>
</dbReference>
<dbReference type="InterPro" id="IPR036291">
    <property type="entry name" value="NAD(P)-bd_dom_sf"/>
</dbReference>
<dbReference type="GO" id="GO:0008442">
    <property type="term" value="F:3-hydroxyisobutyrate dehydrogenase activity"/>
    <property type="evidence" value="ECO:0007669"/>
    <property type="project" value="UniProtKB-EC"/>
</dbReference>
<comment type="catalytic activity">
    <reaction evidence="7">
        <text>3-hydroxy-2-methylpropanoate + NAD(+) = 2-methyl-3-oxopropanoate + NADH + H(+)</text>
        <dbReference type="Rhea" id="RHEA:17681"/>
        <dbReference type="ChEBI" id="CHEBI:11805"/>
        <dbReference type="ChEBI" id="CHEBI:15378"/>
        <dbReference type="ChEBI" id="CHEBI:57540"/>
        <dbReference type="ChEBI" id="CHEBI:57700"/>
        <dbReference type="ChEBI" id="CHEBI:57945"/>
        <dbReference type="EC" id="1.1.1.31"/>
    </reaction>
</comment>
<comment type="caution">
    <text evidence="10">The sequence shown here is derived from an EMBL/GenBank/DDBJ whole genome shotgun (WGS) entry which is preliminary data.</text>
</comment>
<keyword evidence="6" id="KW-0520">NAD</keyword>
<dbReference type="FunFam" id="1.10.1040.10:FF:000006">
    <property type="entry name" value="3-hydroxyisobutyrate dehydrogenase"/>
    <property type="match status" value="1"/>
</dbReference>
<evidence type="ECO:0000313" key="11">
    <source>
        <dbReference type="Proteomes" id="UP000054053"/>
    </source>
</evidence>
<dbReference type="PROSITE" id="PS00895">
    <property type="entry name" value="3_HYDROXYISOBUT_DH"/>
    <property type="match status" value="1"/>
</dbReference>
<evidence type="ECO:0000256" key="5">
    <source>
        <dbReference type="ARBA" id="ARBA00023002"/>
    </source>
</evidence>
<dbReference type="SUPFAM" id="SSF51735">
    <property type="entry name" value="NAD(P)-binding Rossmann-fold domains"/>
    <property type="match status" value="1"/>
</dbReference>
<dbReference type="GO" id="GO:0050661">
    <property type="term" value="F:NADP binding"/>
    <property type="evidence" value="ECO:0007669"/>
    <property type="project" value="InterPro"/>
</dbReference>
<dbReference type="PANTHER" id="PTHR22981">
    <property type="entry name" value="3-HYDROXYISOBUTYRATE DEHYDROGENASE-RELATED"/>
    <property type="match status" value="1"/>
</dbReference>
<dbReference type="Gene3D" id="1.10.1040.10">
    <property type="entry name" value="N-(1-d-carboxylethyl)-l-norvaline Dehydrogenase, domain 2"/>
    <property type="match status" value="1"/>
</dbReference>
<evidence type="ECO:0000256" key="7">
    <source>
        <dbReference type="ARBA" id="ARBA00049197"/>
    </source>
</evidence>
<evidence type="ECO:0000256" key="2">
    <source>
        <dbReference type="ARBA" id="ARBA00006013"/>
    </source>
</evidence>
<dbReference type="Gene3D" id="3.40.50.720">
    <property type="entry name" value="NAD(P)-binding Rossmann-like Domain"/>
    <property type="match status" value="1"/>
</dbReference>
<reference evidence="11" key="1">
    <citation type="journal article" date="2016" name="Genome Announc.">
        <title>Genome sequence of Ustilaginoidea virens IPU010, a rice pathogenic fungus causing false smut.</title>
        <authorList>
            <person name="Kumagai T."/>
            <person name="Ishii T."/>
            <person name="Terai G."/>
            <person name="Umemura M."/>
            <person name="Machida M."/>
            <person name="Asai K."/>
        </authorList>
    </citation>
    <scope>NUCLEOTIDE SEQUENCE [LARGE SCALE GENOMIC DNA]</scope>
    <source>
        <strain evidence="11">IPU010</strain>
    </source>
</reference>
<protein>
    <recommendedName>
        <fullName evidence="3">3-hydroxyisobutyrate dehydrogenase</fullName>
        <ecNumber evidence="3">1.1.1.31</ecNumber>
    </recommendedName>
</protein>
<dbReference type="Pfam" id="PF03446">
    <property type="entry name" value="NAD_binding_2"/>
    <property type="match status" value="1"/>
</dbReference>
<keyword evidence="4" id="KW-0101">Branched-chain amino acid catabolism</keyword>
<evidence type="ECO:0000256" key="4">
    <source>
        <dbReference type="ARBA" id="ARBA00022456"/>
    </source>
</evidence>
<evidence type="ECO:0000259" key="9">
    <source>
        <dbReference type="Pfam" id="PF14833"/>
    </source>
</evidence>
<evidence type="ECO:0000313" key="10">
    <source>
        <dbReference type="EMBL" id="GAO15994.1"/>
    </source>
</evidence>
<dbReference type="PANTHER" id="PTHR22981:SF7">
    <property type="entry name" value="3-HYDROXYISOBUTYRATE DEHYDROGENASE, MITOCHONDRIAL"/>
    <property type="match status" value="1"/>
</dbReference>
<dbReference type="InterPro" id="IPR013328">
    <property type="entry name" value="6PGD_dom2"/>
</dbReference>
<dbReference type="InterPro" id="IPR029154">
    <property type="entry name" value="HIBADH-like_NADP-bd"/>
</dbReference>
<dbReference type="InterPro" id="IPR006115">
    <property type="entry name" value="6PGDH_NADP-bd"/>
</dbReference>
<dbReference type="AlphaFoldDB" id="A0A1B5KY53"/>
<dbReference type="EC" id="1.1.1.31" evidence="3"/>
<dbReference type="GO" id="GO:0006574">
    <property type="term" value="P:L-valine catabolic process"/>
    <property type="evidence" value="ECO:0007669"/>
    <property type="project" value="TreeGrafter"/>
</dbReference>
<keyword evidence="5" id="KW-0560">Oxidoreductase</keyword>
<dbReference type="GO" id="GO:0051287">
    <property type="term" value="F:NAD binding"/>
    <property type="evidence" value="ECO:0007669"/>
    <property type="project" value="InterPro"/>
</dbReference>
<accession>A0A1B5KY53</accession>
<feature type="domain" description="6-phosphogluconate dehydrogenase NADP-binding" evidence="8">
    <location>
        <begin position="27"/>
        <end position="213"/>
    </location>
</feature>
<gene>
    <name evidence="10" type="ORF">UVI_02055730</name>
</gene>
<name>A0A1B5KY53_USTVR</name>
<proteinExistence type="inferred from homology"/>
<evidence type="ECO:0000256" key="6">
    <source>
        <dbReference type="ARBA" id="ARBA00023027"/>
    </source>
</evidence>
<dbReference type="SUPFAM" id="SSF48179">
    <property type="entry name" value="6-phosphogluconate dehydrogenase C-terminal domain-like"/>
    <property type="match status" value="1"/>
</dbReference>
<dbReference type="EMBL" id="BBTG02000046">
    <property type="protein sequence ID" value="GAO15994.1"/>
    <property type="molecule type" value="Genomic_DNA"/>
</dbReference>
<dbReference type="GO" id="GO:0005739">
    <property type="term" value="C:mitochondrion"/>
    <property type="evidence" value="ECO:0007669"/>
    <property type="project" value="TreeGrafter"/>
</dbReference>
<sequence length="349" mass="37060">MRVAATRLSSLVPRRGFASTPTRLDKYAFVGLGQMGFQMAKNLQSKLDPADTLAVHDINPDAVERFKTHAQATPGAAVDLAPSAWAAAKDARKTNVRHVARPKPTQDTVITVLPEPQHVLAVYRSMLAEAPPRSKTRVFIDCSTIDPSTSRQVARAVRAAGQGALVDAPMSGGVVGAAAGSLTFMLGADDDALVERRVRPALLRMGAAVLHCGPQGAGLSAKLANNYLLALNNIATAEAMNLGVRWGLDPRTLARVINASTGRCWPSEVNNPVRGVVDAAPAGRDYAGGFGISLMKKDLRLAMVAAREAGADMALADAAYRVYEAAEKLDQCKGRDFSVVYRYLGGKEE</sequence>
<comment type="similarity">
    <text evidence="2">Belongs to the HIBADH-related family. 3-hydroxyisobutyrate dehydrogenase subfamily.</text>
</comment>
<dbReference type="InterPro" id="IPR008927">
    <property type="entry name" value="6-PGluconate_DH-like_C_sf"/>
</dbReference>
<dbReference type="Proteomes" id="UP000054053">
    <property type="component" value="Unassembled WGS sequence"/>
</dbReference>
<feature type="domain" description="3-hydroxyisobutyrate dehydrogenase-like NAD-binding" evidence="9">
    <location>
        <begin position="216"/>
        <end position="344"/>
    </location>
</feature>
<evidence type="ECO:0000259" key="8">
    <source>
        <dbReference type="Pfam" id="PF03446"/>
    </source>
</evidence>
<evidence type="ECO:0000256" key="1">
    <source>
        <dbReference type="ARBA" id="ARBA00005109"/>
    </source>
</evidence>
<evidence type="ECO:0000256" key="3">
    <source>
        <dbReference type="ARBA" id="ARBA00012991"/>
    </source>
</evidence>
<dbReference type="Pfam" id="PF14833">
    <property type="entry name" value="NAD_binding_11"/>
    <property type="match status" value="1"/>
</dbReference>